<protein>
    <submittedName>
        <fullName evidence="1">Uncharacterized protein</fullName>
    </submittedName>
</protein>
<dbReference type="EMBL" id="CP058627">
    <property type="protein sequence ID" value="QLG87278.1"/>
    <property type="molecule type" value="Genomic_DNA"/>
</dbReference>
<dbReference type="Proteomes" id="UP000509597">
    <property type="component" value="Chromosome"/>
</dbReference>
<name>A0A7H9BGD8_9NEIS</name>
<evidence type="ECO:0000313" key="1">
    <source>
        <dbReference type="EMBL" id="QLG87278.1"/>
    </source>
</evidence>
<accession>A0A7H9BGD8</accession>
<sequence>MNGNKKATKAKRGNRPRLFIQAIKLLYRKIKKPKAVDVEQVSAPPPQPLSASATGIGHEALLGFVVQLILLLQ</sequence>
<reference evidence="1 2" key="1">
    <citation type="submission" date="2020-07" db="EMBL/GenBank/DDBJ databases">
        <title>Complete genome sequence of Chitinibacter sp. 2T18.</title>
        <authorList>
            <person name="Bae J.-W."/>
            <person name="Choi J.-W."/>
        </authorList>
    </citation>
    <scope>NUCLEOTIDE SEQUENCE [LARGE SCALE GENOMIC DNA]</scope>
    <source>
        <strain evidence="1 2">2T18</strain>
    </source>
</reference>
<proteinExistence type="predicted"/>
<gene>
    <name evidence="1" type="ORF">HQ393_02875</name>
</gene>
<evidence type="ECO:0000313" key="2">
    <source>
        <dbReference type="Proteomes" id="UP000509597"/>
    </source>
</evidence>
<dbReference type="KEGG" id="chiz:HQ393_02875"/>
<keyword evidence="2" id="KW-1185">Reference proteome</keyword>
<dbReference type="RefSeq" id="WP_179357362.1">
    <property type="nucleotide sequence ID" value="NZ_CP058627.1"/>
</dbReference>
<organism evidence="1 2">
    <name type="scientific">Chitinibacter bivalviorum</name>
    <dbReference type="NCBI Taxonomy" id="2739434"/>
    <lineage>
        <taxon>Bacteria</taxon>
        <taxon>Pseudomonadati</taxon>
        <taxon>Pseudomonadota</taxon>
        <taxon>Betaproteobacteria</taxon>
        <taxon>Neisseriales</taxon>
        <taxon>Chitinibacteraceae</taxon>
        <taxon>Chitinibacter</taxon>
    </lineage>
</organism>
<dbReference type="AlphaFoldDB" id="A0A7H9BGD8"/>